<gene>
    <name evidence="3" type="ORF">AAF712_009635</name>
</gene>
<organism evidence="3 4">
    <name type="scientific">Marasmius tenuissimus</name>
    <dbReference type="NCBI Taxonomy" id="585030"/>
    <lineage>
        <taxon>Eukaryota</taxon>
        <taxon>Fungi</taxon>
        <taxon>Dikarya</taxon>
        <taxon>Basidiomycota</taxon>
        <taxon>Agaricomycotina</taxon>
        <taxon>Agaricomycetes</taxon>
        <taxon>Agaricomycetidae</taxon>
        <taxon>Agaricales</taxon>
        <taxon>Marasmiineae</taxon>
        <taxon>Marasmiaceae</taxon>
        <taxon>Marasmius</taxon>
    </lineage>
</organism>
<dbReference type="InterPro" id="IPR050300">
    <property type="entry name" value="GDXG_lipolytic_enzyme"/>
</dbReference>
<evidence type="ECO:0000259" key="2">
    <source>
        <dbReference type="Pfam" id="PF07859"/>
    </source>
</evidence>
<dbReference type="Pfam" id="PF07859">
    <property type="entry name" value="Abhydrolase_3"/>
    <property type="match status" value="1"/>
</dbReference>
<dbReference type="SUPFAM" id="SSF53474">
    <property type="entry name" value="alpha/beta-Hydrolases"/>
    <property type="match status" value="1"/>
</dbReference>
<evidence type="ECO:0000313" key="3">
    <source>
        <dbReference type="EMBL" id="KAL0063431.1"/>
    </source>
</evidence>
<evidence type="ECO:0000313" key="4">
    <source>
        <dbReference type="Proteomes" id="UP001437256"/>
    </source>
</evidence>
<accession>A0ABR2ZPD4</accession>
<proteinExistence type="predicted"/>
<dbReference type="Proteomes" id="UP001437256">
    <property type="component" value="Unassembled WGS sequence"/>
</dbReference>
<dbReference type="InterPro" id="IPR029058">
    <property type="entry name" value="AB_hydrolase_fold"/>
</dbReference>
<keyword evidence="1" id="KW-0378">Hydrolase</keyword>
<feature type="domain" description="Alpha/beta hydrolase fold-3" evidence="2">
    <location>
        <begin position="93"/>
        <end position="308"/>
    </location>
</feature>
<keyword evidence="4" id="KW-1185">Reference proteome</keyword>
<dbReference type="PANTHER" id="PTHR48081">
    <property type="entry name" value="AB HYDROLASE SUPERFAMILY PROTEIN C4A8.06C"/>
    <property type="match status" value="1"/>
</dbReference>
<name>A0ABR2ZPD4_9AGAR</name>
<reference evidence="3 4" key="1">
    <citation type="submission" date="2024-05" db="EMBL/GenBank/DDBJ databases">
        <title>A draft genome resource for the thread blight pathogen Marasmius tenuissimus strain MS-2.</title>
        <authorList>
            <person name="Yulfo-Soto G.E."/>
            <person name="Baruah I.K."/>
            <person name="Amoako-Attah I."/>
            <person name="Bukari Y."/>
            <person name="Meinhardt L.W."/>
            <person name="Bailey B.A."/>
            <person name="Cohen S.P."/>
        </authorList>
    </citation>
    <scope>NUCLEOTIDE SEQUENCE [LARGE SCALE GENOMIC DNA]</scope>
    <source>
        <strain evidence="3 4">MS-2</strain>
    </source>
</reference>
<sequence>MAEWAHYSDIDPEFAPLAGSISAPPTDLPVEQIRASYDEFVKQVNSKFEPNLPPSSEYTAAEHEIDVGGGAKVLARSIVPTPRDGEDGKFPLLFWIHGGGFTIGDRNLDDYWLRVASVQVRIAVVNCEYRLAPEHLFPTAADDCFAALKYVASNPDKFSASLKKGLLVGGSSAGGNLAAVVAHLARDDSFFNDKPVTGQLLHIPVICHYDAVPEKYKPLYLSMEQNKDAPVTNKSGIEAFYAIYKPVATDTKFSPLLLDTHKGLPPAFLQICGLDPLRDEGLIYEKVLREAGVPTKLEVYPGVPHGFEAMLPHLKQAVKLREDTRTGLKWLLDQGKA</sequence>
<evidence type="ECO:0000256" key="1">
    <source>
        <dbReference type="ARBA" id="ARBA00022801"/>
    </source>
</evidence>
<protein>
    <recommendedName>
        <fullName evidence="2">Alpha/beta hydrolase fold-3 domain-containing protein</fullName>
    </recommendedName>
</protein>
<dbReference type="InterPro" id="IPR013094">
    <property type="entry name" value="AB_hydrolase_3"/>
</dbReference>
<dbReference type="EMBL" id="JBBXMP010000081">
    <property type="protein sequence ID" value="KAL0063431.1"/>
    <property type="molecule type" value="Genomic_DNA"/>
</dbReference>
<dbReference type="Gene3D" id="3.40.50.1820">
    <property type="entry name" value="alpha/beta hydrolase"/>
    <property type="match status" value="1"/>
</dbReference>
<comment type="caution">
    <text evidence="3">The sequence shown here is derived from an EMBL/GenBank/DDBJ whole genome shotgun (WGS) entry which is preliminary data.</text>
</comment>
<dbReference type="PANTHER" id="PTHR48081:SF8">
    <property type="entry name" value="ALPHA_BETA HYDROLASE FOLD-3 DOMAIN-CONTAINING PROTEIN-RELATED"/>
    <property type="match status" value="1"/>
</dbReference>